<dbReference type="OrthoDB" id="9846648at2"/>
<accession>V5BEN0</accession>
<proteinExistence type="predicted"/>
<evidence type="ECO:0000256" key="2">
    <source>
        <dbReference type="SAM" id="SignalP"/>
    </source>
</evidence>
<evidence type="ECO:0000256" key="1">
    <source>
        <dbReference type="SAM" id="MobiDB-lite"/>
    </source>
</evidence>
<sequence length="126" mass="13378">MNIIKILVYLMVISLASAHSIAYAENNAEVKAAIEQTVTKLEEAVAALDKGADPKAIADIVIAAKQAQKSIATSDPKVSIKKSQGSNKLGQARTALNDGDVKKGGDLVKEALADYKEVKEKYNATH</sequence>
<evidence type="ECO:0000313" key="4">
    <source>
        <dbReference type="Proteomes" id="UP000017842"/>
    </source>
</evidence>
<protein>
    <recommendedName>
        <fullName evidence="5">SoxXA-binding protein SoxK</fullName>
    </recommendedName>
</protein>
<dbReference type="Proteomes" id="UP000017842">
    <property type="component" value="Unassembled WGS sequence"/>
</dbReference>
<keyword evidence="4" id="KW-1185">Reference proteome</keyword>
<comment type="caution">
    <text evidence="3">The sequence shown here is derived from an EMBL/GenBank/DDBJ whole genome shotgun (WGS) entry which is preliminary data.</text>
</comment>
<reference evidence="3 4" key="1">
    <citation type="journal article" date="2013" name="Genome Announc.">
        <title>Draft Genome Sequence of the Methanotrophic Gammaproteobacterium Methyloglobulus morosus DSM 22980 Strain KoM1.</title>
        <authorList>
            <person name="Poehlein A."/>
            <person name="Deutzmann J.S."/>
            <person name="Daniel R."/>
            <person name="Simeonova D.D."/>
        </authorList>
    </citation>
    <scope>NUCLEOTIDE SEQUENCE [LARGE SCALE GENOMIC DNA]</scope>
    <source>
        <strain evidence="3 4">KoM1</strain>
    </source>
</reference>
<name>V5BEN0_9GAMM</name>
<feature type="region of interest" description="Disordered" evidence="1">
    <location>
        <begin position="82"/>
        <end position="103"/>
    </location>
</feature>
<feature type="chain" id="PRO_5004731291" description="SoxXA-binding protein SoxK" evidence="2">
    <location>
        <begin position="25"/>
        <end position="126"/>
    </location>
</feature>
<organism evidence="3 4">
    <name type="scientific">Methyloglobulus morosus KoM1</name>
    <dbReference type="NCBI Taxonomy" id="1116472"/>
    <lineage>
        <taxon>Bacteria</taxon>
        <taxon>Pseudomonadati</taxon>
        <taxon>Pseudomonadota</taxon>
        <taxon>Gammaproteobacteria</taxon>
        <taxon>Methylococcales</taxon>
        <taxon>Methylococcaceae</taxon>
        <taxon>Methyloglobulus</taxon>
    </lineage>
</organism>
<feature type="signal peptide" evidence="2">
    <location>
        <begin position="1"/>
        <end position="24"/>
    </location>
</feature>
<dbReference type="RefSeq" id="WP_023495232.1">
    <property type="nucleotide sequence ID" value="NZ_AYLO01000088.1"/>
</dbReference>
<dbReference type="AlphaFoldDB" id="V5BEN0"/>
<evidence type="ECO:0000313" key="3">
    <source>
        <dbReference type="EMBL" id="ESS71730.1"/>
    </source>
</evidence>
<dbReference type="EMBL" id="AYLO01000088">
    <property type="protein sequence ID" value="ESS71730.1"/>
    <property type="molecule type" value="Genomic_DNA"/>
</dbReference>
<gene>
    <name evidence="3" type="ORF">MGMO_92c00320</name>
</gene>
<dbReference type="eggNOG" id="ENOG5031M33">
    <property type="taxonomic scope" value="Bacteria"/>
</dbReference>
<keyword evidence="2" id="KW-0732">Signal</keyword>
<evidence type="ECO:0008006" key="5">
    <source>
        <dbReference type="Google" id="ProtNLM"/>
    </source>
</evidence>